<evidence type="ECO:0000259" key="1">
    <source>
        <dbReference type="Pfam" id="PF01408"/>
    </source>
</evidence>
<feature type="domain" description="Gfo/Idh/MocA-like oxidoreductase N-terminal" evidence="1">
    <location>
        <begin position="7"/>
        <end position="116"/>
    </location>
</feature>
<dbReference type="STRING" id="1909395.BKM31_05110"/>
<sequence length="358" mass="38429">MRGALVIRAAIVGAGAIAAHSHVPALRAHRDRVELVAVADVDEARAKALAGGAAAYTDLGELLDAERPDLVIVCTPPYLHVDQAIAALSAGAWVWCEKPAALSLAEFDRMAAAEGAGGPYLSVVYQQRFGSGAEHLRALAGAPGRPLGRPLLALCQTTWHRGDDYYAVPYRGKWATEGGGTTVLHGVHQMDLMLSVFGDWAEIRAMAGRLDRPIETEDVSLAMVRFDNGAMGSVVTSVLSPRQESYLRFDFADATVELRHLYGYGNADWSSTSPLWSPPEDVPSTHATQLGLLLDAYERGERPPASGADARRAMEFVTGLYASAFTGRPVLRAEIAPDSPFYHRLDGGIETFFTAARS</sequence>
<dbReference type="EMBL" id="CP017717">
    <property type="protein sequence ID" value="AQZ60953.1"/>
    <property type="molecule type" value="Genomic_DNA"/>
</dbReference>
<dbReference type="GO" id="GO:0000166">
    <property type="term" value="F:nucleotide binding"/>
    <property type="evidence" value="ECO:0007669"/>
    <property type="project" value="InterPro"/>
</dbReference>
<dbReference type="InterPro" id="IPR052515">
    <property type="entry name" value="Gfo/Idh/MocA_Oxidoreductase"/>
</dbReference>
<dbReference type="SUPFAM" id="SSF55347">
    <property type="entry name" value="Glyceraldehyde-3-phosphate dehydrogenase-like, C-terminal domain"/>
    <property type="match status" value="1"/>
</dbReference>
<accession>A0A1U9ZSN9</accession>
<dbReference type="PANTHER" id="PTHR43249:SF1">
    <property type="entry name" value="D-GLUCOSIDE 3-DEHYDROGENASE"/>
    <property type="match status" value="1"/>
</dbReference>
<dbReference type="InterPro" id="IPR000683">
    <property type="entry name" value="Gfo/Idh/MocA-like_OxRdtase_N"/>
</dbReference>
<dbReference type="KEGG" id="noa:BKM31_05110"/>
<dbReference type="Pfam" id="PF01408">
    <property type="entry name" value="GFO_IDH_MocA"/>
    <property type="match status" value="1"/>
</dbReference>
<feature type="domain" description="GFO/IDH/MocA-like oxidoreductase" evidence="2">
    <location>
        <begin position="147"/>
        <end position="244"/>
    </location>
</feature>
<evidence type="ECO:0000313" key="3">
    <source>
        <dbReference type="EMBL" id="AQZ60953.1"/>
    </source>
</evidence>
<name>A0A1U9ZSN9_9ACTN</name>
<evidence type="ECO:0000259" key="2">
    <source>
        <dbReference type="Pfam" id="PF22725"/>
    </source>
</evidence>
<keyword evidence="4" id="KW-1185">Reference proteome</keyword>
<proteinExistence type="predicted"/>
<dbReference type="InterPro" id="IPR036291">
    <property type="entry name" value="NAD(P)-bd_dom_sf"/>
</dbReference>
<organism evidence="3 4">
    <name type="scientific">[Actinomadura] parvosata subsp. kistnae</name>
    <dbReference type="NCBI Taxonomy" id="1909395"/>
    <lineage>
        <taxon>Bacteria</taxon>
        <taxon>Bacillati</taxon>
        <taxon>Actinomycetota</taxon>
        <taxon>Actinomycetes</taxon>
        <taxon>Streptosporangiales</taxon>
        <taxon>Streptosporangiaceae</taxon>
        <taxon>Nonomuraea</taxon>
    </lineage>
</organism>
<dbReference type="InterPro" id="IPR055170">
    <property type="entry name" value="GFO_IDH_MocA-like_dom"/>
</dbReference>
<evidence type="ECO:0000313" key="4">
    <source>
        <dbReference type="Proteomes" id="UP000190797"/>
    </source>
</evidence>
<dbReference type="Gene3D" id="3.30.360.10">
    <property type="entry name" value="Dihydrodipicolinate Reductase, domain 2"/>
    <property type="match status" value="1"/>
</dbReference>
<dbReference type="AlphaFoldDB" id="A0A1U9ZSN9"/>
<protein>
    <submittedName>
        <fullName evidence="3">Oxidoreductase</fullName>
    </submittedName>
</protein>
<dbReference type="Proteomes" id="UP000190797">
    <property type="component" value="Chromosome"/>
</dbReference>
<dbReference type="Gene3D" id="3.40.50.720">
    <property type="entry name" value="NAD(P)-binding Rossmann-like Domain"/>
    <property type="match status" value="1"/>
</dbReference>
<dbReference type="Pfam" id="PF22725">
    <property type="entry name" value="GFO_IDH_MocA_C3"/>
    <property type="match status" value="1"/>
</dbReference>
<dbReference type="SUPFAM" id="SSF51735">
    <property type="entry name" value="NAD(P)-binding Rossmann-fold domains"/>
    <property type="match status" value="1"/>
</dbReference>
<dbReference type="PANTHER" id="PTHR43249">
    <property type="entry name" value="UDP-N-ACETYL-2-AMINO-2-DEOXY-D-GLUCURONATE OXIDASE"/>
    <property type="match status" value="1"/>
</dbReference>
<reference evidence="4" key="1">
    <citation type="journal article" date="2017" name="Med. Chem. Commun.">
        <title>Nonomuraea sp. ATCC 55076 harbours the largest actinomycete chromosome to date and the kistamicin biosynthetic gene cluster.</title>
        <authorList>
            <person name="Nazari B."/>
            <person name="Forneris C.C."/>
            <person name="Gibson M.I."/>
            <person name="Moon K."/>
            <person name="Schramma K.R."/>
            <person name="Seyedsayamdost M.R."/>
        </authorList>
    </citation>
    <scope>NUCLEOTIDE SEQUENCE [LARGE SCALE GENOMIC DNA]</scope>
    <source>
        <strain evidence="4">ATCC 55076</strain>
    </source>
</reference>
<gene>
    <name evidence="3" type="ORF">BKM31_05110</name>
</gene>